<sequence length="231" mass="25498">MQARFLQTAGLRWLFFLVGLMVMSFGIALMIRAELGIAPWEVLHVGLMQQIGLTVGSWSIITGFLVLFVSCLLVKEWPKLGTVVNMIIVGVFIDLFLFILPSSELAVISWIMLLASILINGYGIGLYIAPGLGAGPRDSLMLALHKLTGWKVQRVRILLELVVLAAGWLLGGPVFLGTLIYCVGIGYVVGISLPHCKRMVTKLIERGIIYENIDKGTLRVNNYDGTRKEIR</sequence>
<gene>
    <name evidence="2" type="ORF">FN960_14390</name>
</gene>
<keyword evidence="3" id="KW-1185">Reference proteome</keyword>
<accession>A0A553ZWS2</accession>
<feature type="transmembrane region" description="Helical" evidence="1">
    <location>
        <begin position="107"/>
        <end position="134"/>
    </location>
</feature>
<feature type="transmembrane region" description="Helical" evidence="1">
    <location>
        <begin position="155"/>
        <end position="172"/>
    </location>
</feature>
<dbReference type="PANTHER" id="PTHR40078:SF1">
    <property type="entry name" value="INTEGRAL MEMBRANE PROTEIN"/>
    <property type="match status" value="1"/>
</dbReference>
<keyword evidence="1" id="KW-0812">Transmembrane</keyword>
<dbReference type="InterPro" id="IPR038750">
    <property type="entry name" value="YczE/YyaS-like"/>
</dbReference>
<dbReference type="Pfam" id="PF19700">
    <property type="entry name" value="DUF6198"/>
    <property type="match status" value="1"/>
</dbReference>
<feature type="transmembrane region" description="Helical" evidence="1">
    <location>
        <begin position="80"/>
        <end position="101"/>
    </location>
</feature>
<dbReference type="AlphaFoldDB" id="A0A553ZWS2"/>
<reference evidence="2 3" key="1">
    <citation type="submission" date="2019-07" db="EMBL/GenBank/DDBJ databases">
        <authorList>
            <person name="Park Y.J."/>
            <person name="Jeong S.E."/>
            <person name="Jung H.S."/>
        </authorList>
    </citation>
    <scope>NUCLEOTIDE SEQUENCE [LARGE SCALE GENOMIC DNA]</scope>
    <source>
        <strain evidence="3">P16(2019)</strain>
    </source>
</reference>
<evidence type="ECO:0000313" key="3">
    <source>
        <dbReference type="Proteomes" id="UP000318521"/>
    </source>
</evidence>
<protein>
    <submittedName>
        <fullName evidence="2">YitT family protein</fullName>
    </submittedName>
</protein>
<dbReference type="Proteomes" id="UP000318521">
    <property type="component" value="Unassembled WGS sequence"/>
</dbReference>
<evidence type="ECO:0000313" key="2">
    <source>
        <dbReference type="EMBL" id="TSB45835.1"/>
    </source>
</evidence>
<dbReference type="EMBL" id="VLXZ01000009">
    <property type="protein sequence ID" value="TSB45835.1"/>
    <property type="molecule type" value="Genomic_DNA"/>
</dbReference>
<evidence type="ECO:0000256" key="1">
    <source>
        <dbReference type="SAM" id="Phobius"/>
    </source>
</evidence>
<proteinExistence type="predicted"/>
<dbReference type="PANTHER" id="PTHR40078">
    <property type="entry name" value="INTEGRAL MEMBRANE PROTEIN-RELATED"/>
    <property type="match status" value="1"/>
</dbReference>
<feature type="transmembrane region" description="Helical" evidence="1">
    <location>
        <begin position="12"/>
        <end position="31"/>
    </location>
</feature>
<organism evidence="2 3">
    <name type="scientific">Alkalicoccobacillus porphyridii</name>
    <dbReference type="NCBI Taxonomy" id="2597270"/>
    <lineage>
        <taxon>Bacteria</taxon>
        <taxon>Bacillati</taxon>
        <taxon>Bacillota</taxon>
        <taxon>Bacilli</taxon>
        <taxon>Bacillales</taxon>
        <taxon>Bacillaceae</taxon>
        <taxon>Alkalicoccobacillus</taxon>
    </lineage>
</organism>
<feature type="transmembrane region" description="Helical" evidence="1">
    <location>
        <begin position="51"/>
        <end position="73"/>
    </location>
</feature>
<dbReference type="OrthoDB" id="154912at2"/>
<feature type="transmembrane region" description="Helical" evidence="1">
    <location>
        <begin position="178"/>
        <end position="196"/>
    </location>
</feature>
<comment type="caution">
    <text evidence="2">The sequence shown here is derived from an EMBL/GenBank/DDBJ whole genome shotgun (WGS) entry which is preliminary data.</text>
</comment>
<name>A0A553ZWS2_9BACI</name>
<keyword evidence="1" id="KW-1133">Transmembrane helix</keyword>
<keyword evidence="1" id="KW-0472">Membrane</keyword>